<proteinExistence type="predicted"/>
<dbReference type="Pfam" id="PF10602">
    <property type="entry name" value="RPN7"/>
    <property type="match status" value="1"/>
</dbReference>
<dbReference type="InterPro" id="IPR049549">
    <property type="entry name" value="RPN7_PSMD6_C"/>
</dbReference>
<dbReference type="PANTHER" id="PTHR14145">
    <property type="entry name" value="26S PROTESOME SUBUNIT 6"/>
    <property type="match status" value="1"/>
</dbReference>
<evidence type="ECO:0000259" key="2">
    <source>
        <dbReference type="PROSITE" id="PS50250"/>
    </source>
</evidence>
<feature type="non-terminal residue" evidence="3">
    <location>
        <position position="1"/>
    </location>
</feature>
<protein>
    <submittedName>
        <fullName evidence="3">Proteasome regulatory particle subunit</fullName>
    </submittedName>
</protein>
<dbReference type="InterPro" id="IPR036390">
    <property type="entry name" value="WH_DNA-bd_sf"/>
</dbReference>
<dbReference type="EMBL" id="JBAHYK010001298">
    <property type="protein sequence ID" value="KAL0568594.1"/>
    <property type="molecule type" value="Genomic_DNA"/>
</dbReference>
<dbReference type="InterPro" id="IPR000717">
    <property type="entry name" value="PCI_dom"/>
</dbReference>
<organism evidence="3 4">
    <name type="scientific">Marasmius crinis-equi</name>
    <dbReference type="NCBI Taxonomy" id="585013"/>
    <lineage>
        <taxon>Eukaryota</taxon>
        <taxon>Fungi</taxon>
        <taxon>Dikarya</taxon>
        <taxon>Basidiomycota</taxon>
        <taxon>Agaricomycotina</taxon>
        <taxon>Agaricomycetes</taxon>
        <taxon>Agaricomycetidae</taxon>
        <taxon>Agaricales</taxon>
        <taxon>Marasmiineae</taxon>
        <taxon>Marasmiaceae</taxon>
        <taxon>Marasmius</taxon>
    </lineage>
</organism>
<dbReference type="SUPFAM" id="SSF46785">
    <property type="entry name" value="Winged helix' DNA-binding domain"/>
    <property type="match status" value="1"/>
</dbReference>
<evidence type="ECO:0000313" key="3">
    <source>
        <dbReference type="EMBL" id="KAL0568594.1"/>
    </source>
</evidence>
<dbReference type="Proteomes" id="UP001465976">
    <property type="component" value="Unassembled WGS sequence"/>
</dbReference>
<evidence type="ECO:0000313" key="4">
    <source>
        <dbReference type="Proteomes" id="UP001465976"/>
    </source>
</evidence>
<dbReference type="Gene3D" id="1.25.40.570">
    <property type="match status" value="1"/>
</dbReference>
<dbReference type="InterPro" id="IPR045135">
    <property type="entry name" value="Rpn7_N"/>
</dbReference>
<dbReference type="SMART" id="SM00088">
    <property type="entry name" value="PINT"/>
    <property type="match status" value="1"/>
</dbReference>
<dbReference type="PROSITE" id="PS50250">
    <property type="entry name" value="PCI"/>
    <property type="match status" value="1"/>
</dbReference>
<keyword evidence="1 3" id="KW-0647">Proteasome</keyword>
<gene>
    <name evidence="3" type="primary">RPN7</name>
    <name evidence="3" type="ORF">V5O48_013382</name>
</gene>
<accession>A0ABR3F0B6</accession>
<reference evidence="3 4" key="1">
    <citation type="submission" date="2024-02" db="EMBL/GenBank/DDBJ databases">
        <title>A draft genome for the cacao thread blight pathogen Marasmius crinis-equi.</title>
        <authorList>
            <person name="Cohen S.P."/>
            <person name="Baruah I.K."/>
            <person name="Amoako-Attah I."/>
            <person name="Bukari Y."/>
            <person name="Meinhardt L.W."/>
            <person name="Bailey B.A."/>
        </authorList>
    </citation>
    <scope>NUCLEOTIDE SEQUENCE [LARGE SCALE GENOMIC DNA]</scope>
    <source>
        <strain evidence="3 4">GH-76</strain>
    </source>
</reference>
<evidence type="ECO:0000256" key="1">
    <source>
        <dbReference type="ARBA" id="ARBA00022942"/>
    </source>
</evidence>
<feature type="domain" description="PCI" evidence="2">
    <location>
        <begin position="31"/>
        <end position="200"/>
    </location>
</feature>
<keyword evidence="4" id="KW-1185">Reference proteome</keyword>
<dbReference type="PANTHER" id="PTHR14145:SF1">
    <property type="entry name" value="26S PROTEASOME NON-ATPASE REGULATORY SUBUNIT 6"/>
    <property type="match status" value="1"/>
</dbReference>
<comment type="caution">
    <text evidence="3">The sequence shown here is derived from an EMBL/GenBank/DDBJ whole genome shotgun (WGS) entry which is preliminary data.</text>
</comment>
<name>A0ABR3F0B6_9AGAR</name>
<dbReference type="GO" id="GO:0000502">
    <property type="term" value="C:proteasome complex"/>
    <property type="evidence" value="ECO:0007669"/>
    <property type="project" value="UniProtKB-KW"/>
</dbReference>
<sequence length="231" mass="26397">KAEKLIEEGGDWDRRNRLKVYQGLHLLSIRQFKRAGELLLDALSTFTATELLEYNDFVSLTVLAGTLTLNRVDLKKKLINAPEVNQALPEIPILGDLVKNLYECHYDKFFRALATVEQTMLLPSRVLSPHARFYVREMRILAYAQLLESYRSLTLESLGQAFGVSVDFVDKELSHFISTGRLHASIDKVHGVVETTKTSEAWGKKTMQFEQVIRQGDVLLNEIQRLSKVLY</sequence>
<dbReference type="Pfam" id="PF01399">
    <property type="entry name" value="PCI"/>
    <property type="match status" value="1"/>
</dbReference>
<dbReference type="InterPro" id="IPR019585">
    <property type="entry name" value="Rpn7/CSN1"/>
</dbReference>
<dbReference type="Pfam" id="PF21154">
    <property type="entry name" value="RPN7_PSMD6_C"/>
    <property type="match status" value="1"/>
</dbReference>